<evidence type="ECO:0000313" key="3">
    <source>
        <dbReference type="Proteomes" id="UP001152798"/>
    </source>
</evidence>
<keyword evidence="3" id="KW-1185">Reference proteome</keyword>
<evidence type="ECO:0008006" key="4">
    <source>
        <dbReference type="Google" id="ProtNLM"/>
    </source>
</evidence>
<dbReference type="Proteomes" id="UP001152798">
    <property type="component" value="Chromosome 4"/>
</dbReference>
<keyword evidence="1" id="KW-0732">Signal</keyword>
<evidence type="ECO:0000256" key="1">
    <source>
        <dbReference type="SAM" id="SignalP"/>
    </source>
</evidence>
<dbReference type="AlphaFoldDB" id="A0A9P0HAN0"/>
<gene>
    <name evidence="2" type="ORF">NEZAVI_LOCUS8039</name>
</gene>
<protein>
    <recommendedName>
        <fullName evidence="4">Neuropeptide</fullName>
    </recommendedName>
</protein>
<reference evidence="2" key="1">
    <citation type="submission" date="2022-01" db="EMBL/GenBank/DDBJ databases">
        <authorList>
            <person name="King R."/>
        </authorList>
    </citation>
    <scope>NUCLEOTIDE SEQUENCE</scope>
</reference>
<feature type="chain" id="PRO_5040286610" description="Neuropeptide" evidence="1">
    <location>
        <begin position="24"/>
        <end position="70"/>
    </location>
</feature>
<feature type="signal peptide" evidence="1">
    <location>
        <begin position="1"/>
        <end position="23"/>
    </location>
</feature>
<name>A0A9P0HAN0_NEZVI</name>
<proteinExistence type="predicted"/>
<sequence>MQNIIILLCVSCLLAPILVETTADVEPKGMVMQYRQRLPRSLGGFIASAALNATAPKVVHKANRVKKRLP</sequence>
<accession>A0A9P0HAN0</accession>
<organism evidence="2 3">
    <name type="scientific">Nezara viridula</name>
    <name type="common">Southern green stink bug</name>
    <name type="synonym">Cimex viridulus</name>
    <dbReference type="NCBI Taxonomy" id="85310"/>
    <lineage>
        <taxon>Eukaryota</taxon>
        <taxon>Metazoa</taxon>
        <taxon>Ecdysozoa</taxon>
        <taxon>Arthropoda</taxon>
        <taxon>Hexapoda</taxon>
        <taxon>Insecta</taxon>
        <taxon>Pterygota</taxon>
        <taxon>Neoptera</taxon>
        <taxon>Paraneoptera</taxon>
        <taxon>Hemiptera</taxon>
        <taxon>Heteroptera</taxon>
        <taxon>Panheteroptera</taxon>
        <taxon>Pentatomomorpha</taxon>
        <taxon>Pentatomoidea</taxon>
        <taxon>Pentatomidae</taxon>
        <taxon>Pentatominae</taxon>
        <taxon>Nezara</taxon>
    </lineage>
</organism>
<dbReference type="EMBL" id="OV725080">
    <property type="protein sequence ID" value="CAH1398374.1"/>
    <property type="molecule type" value="Genomic_DNA"/>
</dbReference>
<evidence type="ECO:0000313" key="2">
    <source>
        <dbReference type="EMBL" id="CAH1398374.1"/>
    </source>
</evidence>